<proteinExistence type="predicted"/>
<dbReference type="EMBL" id="HM991869">
    <property type="protein sequence ID" value="ADM16642.1"/>
    <property type="molecule type" value="Genomic_DNA"/>
</dbReference>
<dbReference type="KEGG" id="bthi:BTK_35341"/>
<geneLocation type="plasmid" evidence="1">
    <name>pBMB2062-HD1</name>
</geneLocation>
<evidence type="ECO:0000313" key="1">
    <source>
        <dbReference type="EMBL" id="ADM16642.1"/>
    </source>
</evidence>
<accession>E1AQY5</accession>
<keyword evidence="1" id="KW-0614">Plasmid</keyword>
<evidence type="ECO:0008006" key="2">
    <source>
        <dbReference type="Google" id="ProtNLM"/>
    </source>
</evidence>
<sequence>MQVYLDRLMIKYKDVTEKQFSDVLTKISSKQIFLPNTPIRSEHGTSVRDYHRVIHIGYGEGAVYIGWKHNSEKEKDSYDMKVDFNPSKFENNELQKDSYEKVFETVFHTLNAVLKSNKRVVYGMDIAFDIERHMSDIVSYSKTGKQQDRHKGTVYYGNRNKDGYLKIYDKKKELYNHFKRMIEEENLTRIEYSWRDSDGVVVDEIRKSPPFSIDESYTFSIFNLNNVKGALKACLICYSNGTMDMKEFPRRTKESIKKALEEMDHLAVDPILQDCWLSILENIKNYTRL</sequence>
<reference evidence="1" key="1">
    <citation type="submission" date="2010-07" db="EMBL/GenBank/DDBJ databases">
        <title>Characterization of a small plasmid in Bacillus thuringiensis serovar kurstaki str. HD-1.</title>
        <authorList>
            <person name="Wang Y."/>
            <person name="Sun M."/>
        </authorList>
    </citation>
    <scope>NUCLEOTIDE SEQUENCE</scope>
    <source>
        <strain evidence="1">HD-1</strain>
        <plasmid evidence="1">pBMB2062-HD1</plasmid>
    </source>
</reference>
<name>E1AQY5_BACTK</name>
<protein>
    <recommendedName>
        <fullName evidence="2">Replication protein</fullName>
    </recommendedName>
</protein>
<organism evidence="1">
    <name type="scientific">Bacillus thuringiensis serovar kurstaki str. HD-1</name>
    <dbReference type="NCBI Taxonomy" id="1261129"/>
    <lineage>
        <taxon>Bacteria</taxon>
        <taxon>Bacillati</taxon>
        <taxon>Bacillota</taxon>
        <taxon>Bacilli</taxon>
        <taxon>Bacillales</taxon>
        <taxon>Bacillaceae</taxon>
        <taxon>Bacillus</taxon>
        <taxon>Bacillus cereus group</taxon>
    </lineage>
</organism>
<dbReference type="AlphaFoldDB" id="E1AQY5"/>